<feature type="binding site" evidence="6">
    <location>
        <begin position="537"/>
        <end position="538"/>
    </location>
    <ligand>
        <name>alpha-maltose 1-phosphate</name>
        <dbReference type="ChEBI" id="CHEBI:63576"/>
    </ligand>
</feature>
<dbReference type="SUPFAM" id="SSF51445">
    <property type="entry name" value="(Trans)glycosidases"/>
    <property type="match status" value="1"/>
</dbReference>
<feature type="binding site" evidence="6">
    <location>
        <position position="361"/>
    </location>
    <ligand>
        <name>alpha-maltose 1-phosphate</name>
        <dbReference type="ChEBI" id="CHEBI:63576"/>
    </ligand>
</feature>
<feature type="site" description="Transition state stabilizer" evidence="6">
    <location>
        <position position="484"/>
    </location>
</feature>
<evidence type="ECO:0000313" key="8">
    <source>
        <dbReference type="EMBL" id="NKE71169.1"/>
    </source>
</evidence>
<keyword evidence="9" id="KW-1185">Reference proteome</keyword>
<dbReference type="PANTHER" id="PTHR47786">
    <property type="entry name" value="ALPHA-1,4-GLUCAN:MALTOSE-1-PHOSPHATE MALTOSYLTRANSFERASE"/>
    <property type="match status" value="1"/>
</dbReference>
<dbReference type="InterPro" id="IPR049171">
    <property type="entry name" value="GLGE_C"/>
</dbReference>
<dbReference type="Pfam" id="PF11896">
    <property type="entry name" value="GlgE_dom_N_S"/>
    <property type="match status" value="1"/>
</dbReference>
<dbReference type="InterPro" id="IPR026585">
    <property type="entry name" value="GlgE"/>
</dbReference>
<evidence type="ECO:0000256" key="1">
    <source>
        <dbReference type="ARBA" id="ARBA00011738"/>
    </source>
</evidence>
<dbReference type="AlphaFoldDB" id="A0A7X6IB93"/>
<dbReference type="Gene3D" id="3.20.20.80">
    <property type="entry name" value="Glycosidases"/>
    <property type="match status" value="1"/>
</dbReference>
<dbReference type="Gene3D" id="2.60.40.1180">
    <property type="entry name" value="Golgi alpha-mannosidase II"/>
    <property type="match status" value="1"/>
</dbReference>
<dbReference type="InterPro" id="IPR021828">
    <property type="entry name" value="GlgE_dom_N/S"/>
</dbReference>
<comment type="caution">
    <text evidence="8">The sequence shown here is derived from an EMBL/GenBank/DDBJ whole genome shotgun (WGS) entry which is preliminary data.</text>
</comment>
<keyword evidence="4 6" id="KW-0119">Carbohydrate metabolism</keyword>
<dbReference type="EC" id="2.4.99.16" evidence="6"/>
<feature type="domain" description="Glycosyl hydrolase family 13 catalytic" evidence="7">
    <location>
        <begin position="214"/>
        <end position="562"/>
    </location>
</feature>
<feature type="binding site" evidence="6">
    <location>
        <position position="398"/>
    </location>
    <ligand>
        <name>alpha-maltose 1-phosphate</name>
        <dbReference type="ChEBI" id="CHEBI:63576"/>
    </ligand>
</feature>
<dbReference type="Proteomes" id="UP000534783">
    <property type="component" value="Unassembled WGS sequence"/>
</dbReference>
<feature type="binding site" evidence="6">
    <location>
        <position position="326"/>
    </location>
    <ligand>
        <name>alpha-maltose 1-phosphate</name>
        <dbReference type="ChEBI" id="CHEBI:63576"/>
    </ligand>
</feature>
<dbReference type="Gene3D" id="1.20.58.80">
    <property type="entry name" value="Phosphotransferase system, lactose/cellobiose-type IIA subunit"/>
    <property type="match status" value="1"/>
</dbReference>
<dbReference type="GO" id="GO:0030979">
    <property type="term" value="P:alpha-glucan biosynthetic process"/>
    <property type="evidence" value="ECO:0007669"/>
    <property type="project" value="UniProtKB-UniRule"/>
</dbReference>
<comment type="subunit">
    <text evidence="1 6">Homodimer.</text>
</comment>
<dbReference type="RefSeq" id="WP_168059555.1">
    <property type="nucleotide sequence ID" value="NZ_VTOW01000002.1"/>
</dbReference>
<evidence type="ECO:0000256" key="4">
    <source>
        <dbReference type="ARBA" id="ARBA00023277"/>
    </source>
</evidence>
<organism evidence="8 9">
    <name type="scientific">Candidatus Manganitrophus noduliformans</name>
    <dbReference type="NCBI Taxonomy" id="2606439"/>
    <lineage>
        <taxon>Bacteria</taxon>
        <taxon>Pseudomonadati</taxon>
        <taxon>Nitrospirota</taxon>
        <taxon>Nitrospiria</taxon>
        <taxon>Candidatus Troglogloeales</taxon>
        <taxon>Candidatus Manganitrophaceae</taxon>
        <taxon>Candidatus Manganitrophus</taxon>
    </lineage>
</organism>
<keyword evidence="3 6" id="KW-0808">Transferase</keyword>
<dbReference type="GO" id="GO:0004553">
    <property type="term" value="F:hydrolase activity, hydrolyzing O-glycosyl compounds"/>
    <property type="evidence" value="ECO:0007669"/>
    <property type="project" value="InterPro"/>
</dbReference>
<dbReference type="SMART" id="SM00642">
    <property type="entry name" value="Aamy"/>
    <property type="match status" value="1"/>
</dbReference>
<dbReference type="InterPro" id="IPR017853">
    <property type="entry name" value="GH"/>
</dbReference>
<protein>
    <recommendedName>
        <fullName evidence="6">Alpha-1,4-glucan:maltose-1-phosphate maltosyltransferase</fullName>
        <shortName evidence="6">GMPMT</shortName>
        <ecNumber evidence="6">2.4.99.16</ecNumber>
    </recommendedName>
    <alternativeName>
        <fullName evidence="6">(1-&gt;4)-alpha-D-glucan:maltose-1-phosphate alpha-D-maltosyltransferase</fullName>
    </alternativeName>
</protein>
<dbReference type="PANTHER" id="PTHR47786:SF2">
    <property type="entry name" value="GLYCOSYL HYDROLASE FAMILY 13 CATALYTIC DOMAIN-CONTAINING PROTEIN"/>
    <property type="match status" value="1"/>
</dbReference>
<feature type="active site" description="Proton donor" evidence="6">
    <location>
        <position position="426"/>
    </location>
</feature>
<dbReference type="InterPro" id="IPR013783">
    <property type="entry name" value="Ig-like_fold"/>
</dbReference>
<reference evidence="8 9" key="1">
    <citation type="journal article" date="2020" name="Nature">
        <title>Bacterial chemolithoautotrophy via manganese oxidation.</title>
        <authorList>
            <person name="Yu H."/>
            <person name="Leadbetter J.R."/>
        </authorList>
    </citation>
    <scope>NUCLEOTIDE SEQUENCE [LARGE SCALE GENOMIC DNA]</scope>
    <source>
        <strain evidence="8 9">Mn-1</strain>
    </source>
</reference>
<evidence type="ECO:0000256" key="6">
    <source>
        <dbReference type="HAMAP-Rule" id="MF_02124"/>
    </source>
</evidence>
<dbReference type="InterPro" id="IPR006047">
    <property type="entry name" value="GH13_cat_dom"/>
</dbReference>
<evidence type="ECO:0000256" key="5">
    <source>
        <dbReference type="ARBA" id="ARBA00048735"/>
    </source>
</evidence>
<dbReference type="Pfam" id="PF21702">
    <property type="entry name" value="GLGE_C"/>
    <property type="match status" value="1"/>
</dbReference>
<comment type="function">
    <text evidence="6">Maltosyltransferase that uses maltose 1-phosphate (M1P) as the sugar donor to elongate linear or branched alpha-(1-&gt;4)-glucans. Is involved in a branched alpha-glucan biosynthetic pathway from trehalose, together with TreS, Mak and GlgB.</text>
</comment>
<dbReference type="HAMAP" id="MF_02124">
    <property type="entry name" value="GlgE"/>
    <property type="match status" value="1"/>
</dbReference>
<feature type="active site" description="Nucleophile" evidence="6">
    <location>
        <position position="397"/>
    </location>
</feature>
<comment type="similarity">
    <text evidence="6">Belongs to the glycosyl hydrolase 13 family. GlgE subfamily.</text>
</comment>
<evidence type="ECO:0000256" key="2">
    <source>
        <dbReference type="ARBA" id="ARBA00022676"/>
    </source>
</evidence>
<gene>
    <name evidence="6" type="primary">glgE</name>
    <name evidence="8" type="ORF">MNODULE_10520</name>
</gene>
<evidence type="ECO:0000256" key="3">
    <source>
        <dbReference type="ARBA" id="ARBA00022679"/>
    </source>
</evidence>
<dbReference type="GO" id="GO:0016758">
    <property type="term" value="F:hexosyltransferase activity"/>
    <property type="evidence" value="ECO:0007669"/>
    <property type="project" value="UniProtKB-UniRule"/>
</dbReference>
<evidence type="ECO:0000313" key="9">
    <source>
        <dbReference type="Proteomes" id="UP000534783"/>
    </source>
</evidence>
<dbReference type="InterPro" id="IPR013780">
    <property type="entry name" value="Glyco_hydro_b"/>
</dbReference>
<sequence length="677" mass="77621">MKKTPKTTKTVKTAKENFPEDARKRVVVERVRPEIDAGRYPIKRTVGEKVVVTAHVFTDGHDRITAHLLHKAKKEDTWMETAMEPLGNDVWESAFTPAVQQPYEYTVEAWIDRFGSWRADLVKRVDAGQDVAGELLEGAALVSEAGRRASGADQKALHAAADALSSERPQKERIAIALDEKLADRVSRYPDRSRATRYDRILAVTVDRIRARYGAWYEMFPRSAGPDPNRSATFLEAESRLPEIAAMGFDILYLPPIHPIGKSFRKGPNNALTAGPNDPGSPWAIGSEAGGHKAVDPNLGTLDDFRHFVEAADRHGLEVALDIAFQCSPDHPYVKEHPEWFRHRPDGTIKYAENPPKKYQDIYPLNFESDDWKGLWTELKSVVEFWIEQGVKIFRVDNPHTKPFRFWEWLIGEIQKKHPETIFLAEAFTRPKVMYGLAKGGFTQSYTYFTWRNTKQELTEYLTELTQTEARDFFRPNFFANTPDILHEYLQTGGRPAFQVRLALAATLAASYGIYSGFELCENRAVHGTEEYLDSEKYQIRAWDWDRPGNIKDLVARVNRIRRESPALHANDRLRFYTTDNDQLICYAKTTEDLSNIILVAVNLDPHHLQHGWVQVPIDELGIAPGEPYQLHDLIGGDRYLWHDAWNYIRLDPMVSPAHIFRVRRKIHSERDFDPFT</sequence>
<dbReference type="CDD" id="cd11344">
    <property type="entry name" value="AmyAc_GlgE_like"/>
    <property type="match status" value="1"/>
</dbReference>
<dbReference type="Gene3D" id="2.60.40.10">
    <property type="entry name" value="Immunoglobulins"/>
    <property type="match status" value="1"/>
</dbReference>
<feature type="binding site" evidence="6">
    <location>
        <position position="266"/>
    </location>
    <ligand>
        <name>alpha-maltose 1-phosphate</name>
        <dbReference type="ChEBI" id="CHEBI:63576"/>
    </ligand>
</feature>
<proteinExistence type="inferred from homology"/>
<name>A0A7X6IB93_9BACT</name>
<accession>A0A7X6IB93</accession>
<keyword evidence="2 6" id="KW-0328">Glycosyltransferase</keyword>
<dbReference type="EMBL" id="VTOW01000002">
    <property type="protein sequence ID" value="NKE71169.1"/>
    <property type="molecule type" value="Genomic_DNA"/>
</dbReference>
<comment type="catalytic activity">
    <reaction evidence="5 6">
        <text>alpha-maltose 1-phosphate + [(1-&gt;4)-alpha-D-glucosyl](n) = [(1-&gt;4)-alpha-D-glucosyl](n+2) + phosphate</text>
        <dbReference type="Rhea" id="RHEA:42692"/>
        <dbReference type="Rhea" id="RHEA-COMP:9584"/>
        <dbReference type="Rhea" id="RHEA-COMP:10183"/>
        <dbReference type="ChEBI" id="CHEBI:15444"/>
        <dbReference type="ChEBI" id="CHEBI:43474"/>
        <dbReference type="ChEBI" id="CHEBI:63576"/>
        <dbReference type="EC" id="2.4.99.16"/>
    </reaction>
</comment>
<evidence type="ECO:0000259" key="7">
    <source>
        <dbReference type="SMART" id="SM00642"/>
    </source>
</evidence>